<evidence type="ECO:0000256" key="3">
    <source>
        <dbReference type="ARBA" id="ARBA00022840"/>
    </source>
</evidence>
<feature type="domain" description="ABC transporter" evidence="4">
    <location>
        <begin position="6"/>
        <end position="242"/>
    </location>
</feature>
<dbReference type="FunFam" id="3.40.50.300:FF:000134">
    <property type="entry name" value="Iron-enterobactin ABC transporter ATP-binding protein"/>
    <property type="match status" value="1"/>
</dbReference>
<dbReference type="PROSITE" id="PS50893">
    <property type="entry name" value="ABC_TRANSPORTER_2"/>
    <property type="match status" value="1"/>
</dbReference>
<evidence type="ECO:0000313" key="5">
    <source>
        <dbReference type="EMBL" id="SVA84173.1"/>
    </source>
</evidence>
<dbReference type="Gene3D" id="3.40.50.300">
    <property type="entry name" value="P-loop containing nucleotide triphosphate hydrolases"/>
    <property type="match status" value="1"/>
</dbReference>
<keyword evidence="2" id="KW-0547">Nucleotide-binding</keyword>
<dbReference type="EMBL" id="UINC01019925">
    <property type="protein sequence ID" value="SVA84173.1"/>
    <property type="molecule type" value="Genomic_DNA"/>
</dbReference>
<dbReference type="Pfam" id="PF00005">
    <property type="entry name" value="ABC_tran"/>
    <property type="match status" value="1"/>
</dbReference>
<dbReference type="InterPro" id="IPR003439">
    <property type="entry name" value="ABC_transporter-like_ATP-bd"/>
</dbReference>
<dbReference type="CDD" id="cd03214">
    <property type="entry name" value="ABC_Iron-Siderophores_B12_Hemin"/>
    <property type="match status" value="1"/>
</dbReference>
<dbReference type="SUPFAM" id="SSF52540">
    <property type="entry name" value="P-loop containing nucleoside triphosphate hydrolases"/>
    <property type="match status" value="1"/>
</dbReference>
<keyword evidence="3" id="KW-0067">ATP-binding</keyword>
<dbReference type="AlphaFoldDB" id="A0A381Z5V0"/>
<evidence type="ECO:0000256" key="1">
    <source>
        <dbReference type="ARBA" id="ARBA00022448"/>
    </source>
</evidence>
<protein>
    <recommendedName>
        <fullName evidence="4">ABC transporter domain-containing protein</fullName>
    </recommendedName>
</protein>
<reference evidence="5" key="1">
    <citation type="submission" date="2018-05" db="EMBL/GenBank/DDBJ databases">
        <authorList>
            <person name="Lanie J.A."/>
            <person name="Ng W.-L."/>
            <person name="Kazmierczak K.M."/>
            <person name="Andrzejewski T.M."/>
            <person name="Davidsen T.M."/>
            <person name="Wayne K.J."/>
            <person name="Tettelin H."/>
            <person name="Glass J.I."/>
            <person name="Rusch D."/>
            <person name="Podicherti R."/>
            <person name="Tsui H.-C.T."/>
            <person name="Winkler M.E."/>
        </authorList>
    </citation>
    <scope>NUCLEOTIDE SEQUENCE</scope>
</reference>
<dbReference type="InterPro" id="IPR003593">
    <property type="entry name" value="AAA+_ATPase"/>
</dbReference>
<evidence type="ECO:0000256" key="2">
    <source>
        <dbReference type="ARBA" id="ARBA00022741"/>
    </source>
</evidence>
<dbReference type="PANTHER" id="PTHR42794">
    <property type="entry name" value="HEMIN IMPORT ATP-BINDING PROTEIN HMUV"/>
    <property type="match status" value="1"/>
</dbReference>
<gene>
    <name evidence="5" type="ORF">METZ01_LOCUS137027</name>
</gene>
<organism evidence="5">
    <name type="scientific">marine metagenome</name>
    <dbReference type="NCBI Taxonomy" id="408172"/>
    <lineage>
        <taxon>unclassified sequences</taxon>
        <taxon>metagenomes</taxon>
        <taxon>ecological metagenomes</taxon>
    </lineage>
</organism>
<dbReference type="PROSITE" id="PS00211">
    <property type="entry name" value="ABC_TRANSPORTER_1"/>
    <property type="match status" value="1"/>
</dbReference>
<dbReference type="GO" id="GO:0016887">
    <property type="term" value="F:ATP hydrolysis activity"/>
    <property type="evidence" value="ECO:0007669"/>
    <property type="project" value="InterPro"/>
</dbReference>
<name>A0A381Z5V0_9ZZZZ</name>
<dbReference type="SMART" id="SM00382">
    <property type="entry name" value="AAA"/>
    <property type="match status" value="1"/>
</dbReference>
<dbReference type="InterPro" id="IPR027417">
    <property type="entry name" value="P-loop_NTPase"/>
</dbReference>
<sequence length="263" mass="29373">MSQPIIQVKNTTFSYDQTPVLHSISIDLPKGEFIGIIGPNGSGKSTLLKLLGGVLTASSGNLLFNGTDYLNKNRKQLARSITWVAQDHPMVFPFKVSEIVLMGRHPYLSPFTFEGEEDIDIVRSAMERTQTLQFAHRSFNEISGGEKQRVMIAGAIAQEPEVMILDEPTSALDIKYQIQILNILKELNVDKNVTVILAMHDLHLAAKFCDRLILLDHGQVFQDGSPEEVLKKEHIEKVYGVEVHLIRDHEGKIMISPGTLCTQ</sequence>
<dbReference type="GO" id="GO:0005524">
    <property type="term" value="F:ATP binding"/>
    <property type="evidence" value="ECO:0007669"/>
    <property type="project" value="UniProtKB-KW"/>
</dbReference>
<accession>A0A381Z5V0</accession>
<dbReference type="InterPro" id="IPR017871">
    <property type="entry name" value="ABC_transporter-like_CS"/>
</dbReference>
<proteinExistence type="predicted"/>
<evidence type="ECO:0000259" key="4">
    <source>
        <dbReference type="PROSITE" id="PS50893"/>
    </source>
</evidence>
<keyword evidence="1" id="KW-0813">Transport</keyword>
<dbReference type="PANTHER" id="PTHR42794:SF2">
    <property type="entry name" value="ABC TRANSPORTER ATP-BINDING PROTEIN"/>
    <property type="match status" value="1"/>
</dbReference>